<proteinExistence type="predicted"/>
<evidence type="ECO:0000313" key="1">
    <source>
        <dbReference type="EMBL" id="MRT00691.1"/>
    </source>
</evidence>
<dbReference type="EMBL" id="WJYN01000008">
    <property type="protein sequence ID" value="MRT00691.1"/>
    <property type="molecule type" value="Genomic_DNA"/>
</dbReference>
<comment type="caution">
    <text evidence="1">The sequence shown here is derived from an EMBL/GenBank/DDBJ whole genome shotgun (WGS) entry which is preliminary data.</text>
</comment>
<sequence>MPTLSVSVDGQLLAAVSSEDGYDMLSVHVSCSRLDEDFATLDLSGGFYPEEGDSTYLTWIDMMPIQAAQTITVSLLDEGVTTHPGKTIQELSDDDSEAFDYEQMPPVSEMVAELKKRPLLRGEYTFEFLAPDSTQLNGQTLQEEESLAMSVIWHALHRDGKARVSLHSYTLEGLAVRAPSNDHARYKLGIGESIQLQLGTLAAP</sequence>
<dbReference type="AlphaFoldDB" id="A0A7X2HQA4"/>
<accession>A0A7X2HQA4</accession>
<name>A0A7X2HQA4_RALPI</name>
<evidence type="ECO:0000313" key="2">
    <source>
        <dbReference type="Proteomes" id="UP000441032"/>
    </source>
</evidence>
<dbReference type="RefSeq" id="WP_065858392.1">
    <property type="nucleotide sequence ID" value="NZ_MCGA01000020.1"/>
</dbReference>
<protein>
    <submittedName>
        <fullName evidence="1">Uncharacterized protein</fullName>
    </submittedName>
</protein>
<reference evidence="1 2" key="1">
    <citation type="submission" date="2019-11" db="EMBL/GenBank/DDBJ databases">
        <title>Phenotypic characterization of an OXA-22 and OXA-60 co-producing Ralstonia pickettii clinical strain.</title>
        <authorList>
            <person name="He F."/>
        </authorList>
    </citation>
    <scope>NUCLEOTIDE SEQUENCE [LARGE SCALE GENOMIC DNA]</scope>
    <source>
        <strain evidence="1 2">PSLESD1</strain>
    </source>
</reference>
<gene>
    <name evidence="1" type="ORF">GJQ57_18775</name>
</gene>
<organism evidence="1 2">
    <name type="scientific">Ralstonia pickettii</name>
    <name type="common">Burkholderia pickettii</name>
    <dbReference type="NCBI Taxonomy" id="329"/>
    <lineage>
        <taxon>Bacteria</taxon>
        <taxon>Pseudomonadati</taxon>
        <taxon>Pseudomonadota</taxon>
        <taxon>Betaproteobacteria</taxon>
        <taxon>Burkholderiales</taxon>
        <taxon>Burkholderiaceae</taxon>
        <taxon>Ralstonia</taxon>
    </lineage>
</organism>
<dbReference type="Proteomes" id="UP000441032">
    <property type="component" value="Unassembled WGS sequence"/>
</dbReference>